<name>A0ABR5AJV8_9BACL</name>
<accession>A0ABR5AJV8</accession>
<keyword evidence="6" id="KW-1185">Reference proteome</keyword>
<dbReference type="Pfam" id="PF02311">
    <property type="entry name" value="AraC_binding"/>
    <property type="match status" value="1"/>
</dbReference>
<dbReference type="InterPro" id="IPR003313">
    <property type="entry name" value="AraC-bd"/>
</dbReference>
<dbReference type="InterPro" id="IPR018060">
    <property type="entry name" value="HTH_AraC"/>
</dbReference>
<dbReference type="PANTHER" id="PTHR43280:SF2">
    <property type="entry name" value="HTH-TYPE TRANSCRIPTIONAL REGULATOR EXSA"/>
    <property type="match status" value="1"/>
</dbReference>
<evidence type="ECO:0000313" key="5">
    <source>
        <dbReference type="EMBL" id="KIL41340.1"/>
    </source>
</evidence>
<dbReference type="InterPro" id="IPR020449">
    <property type="entry name" value="Tscrpt_reg_AraC-type_HTH"/>
</dbReference>
<sequence length="304" mass="34928">MQGEFQRLPLTESLSIPRLVSFHYFEYAKGFAFEGEQHDFWEFLYVDKGEVRVRADDRTFDLKQGMIVFHKPEEFHTVHVGHDHKPPNLIVISFECGSPLMRHLENRILSLGDQERNLLSLILQEGFTAFQPPFDDPAVHTLTRNPQAPLASEQVFKSYLEILMIRLIRLRQEAPAAQPARRPSSLQRDKAEHRIVQQAVSYMKSRLSGSLSLEELCGEVHLGKSRLKEIFQAHTGSGALDYFKQLKIEEAKTLIREKQYNFTEIAAMLGYATIHYFSRDFKKATGMSPSEYARSTLARTGAVR</sequence>
<dbReference type="Pfam" id="PF12833">
    <property type="entry name" value="HTH_18"/>
    <property type="match status" value="1"/>
</dbReference>
<dbReference type="PROSITE" id="PS01124">
    <property type="entry name" value="HTH_ARAC_FAMILY_2"/>
    <property type="match status" value="1"/>
</dbReference>
<gene>
    <name evidence="5" type="ORF">SD70_07795</name>
</gene>
<dbReference type="PROSITE" id="PS00041">
    <property type="entry name" value="HTH_ARAC_FAMILY_1"/>
    <property type="match status" value="1"/>
</dbReference>
<dbReference type="Proteomes" id="UP000031967">
    <property type="component" value="Unassembled WGS sequence"/>
</dbReference>
<proteinExistence type="predicted"/>
<evidence type="ECO:0000256" key="2">
    <source>
        <dbReference type="ARBA" id="ARBA00023125"/>
    </source>
</evidence>
<dbReference type="InterPro" id="IPR009057">
    <property type="entry name" value="Homeodomain-like_sf"/>
</dbReference>
<dbReference type="RefSeq" id="WP_041047046.1">
    <property type="nucleotide sequence ID" value="NZ_JXAK01000010.1"/>
</dbReference>
<evidence type="ECO:0000259" key="4">
    <source>
        <dbReference type="PROSITE" id="PS01124"/>
    </source>
</evidence>
<evidence type="ECO:0000256" key="3">
    <source>
        <dbReference type="ARBA" id="ARBA00023163"/>
    </source>
</evidence>
<dbReference type="EMBL" id="JXAK01000010">
    <property type="protein sequence ID" value="KIL41340.1"/>
    <property type="molecule type" value="Genomic_DNA"/>
</dbReference>
<keyword evidence="2" id="KW-0238">DNA-binding</keyword>
<keyword evidence="1" id="KW-0805">Transcription regulation</keyword>
<dbReference type="SMART" id="SM00342">
    <property type="entry name" value="HTH_ARAC"/>
    <property type="match status" value="1"/>
</dbReference>
<dbReference type="InterPro" id="IPR018062">
    <property type="entry name" value="HTH_AraC-typ_CS"/>
</dbReference>
<feature type="domain" description="HTH araC/xylS-type" evidence="4">
    <location>
        <begin position="197"/>
        <end position="295"/>
    </location>
</feature>
<dbReference type="Gene3D" id="1.10.10.60">
    <property type="entry name" value="Homeodomain-like"/>
    <property type="match status" value="1"/>
</dbReference>
<dbReference type="InterPro" id="IPR014710">
    <property type="entry name" value="RmlC-like_jellyroll"/>
</dbReference>
<dbReference type="SUPFAM" id="SSF46689">
    <property type="entry name" value="Homeodomain-like"/>
    <property type="match status" value="1"/>
</dbReference>
<keyword evidence="3" id="KW-0804">Transcription</keyword>
<dbReference type="Gene3D" id="2.60.120.10">
    <property type="entry name" value="Jelly Rolls"/>
    <property type="match status" value="1"/>
</dbReference>
<organism evidence="5 6">
    <name type="scientific">Gordoniibacillus kamchatkensis</name>
    <dbReference type="NCBI Taxonomy" id="1590651"/>
    <lineage>
        <taxon>Bacteria</taxon>
        <taxon>Bacillati</taxon>
        <taxon>Bacillota</taxon>
        <taxon>Bacilli</taxon>
        <taxon>Bacillales</taxon>
        <taxon>Paenibacillaceae</taxon>
        <taxon>Gordoniibacillus</taxon>
    </lineage>
</organism>
<dbReference type="SUPFAM" id="SSF51215">
    <property type="entry name" value="Regulatory protein AraC"/>
    <property type="match status" value="1"/>
</dbReference>
<dbReference type="InterPro" id="IPR037923">
    <property type="entry name" value="HTH-like"/>
</dbReference>
<evidence type="ECO:0000256" key="1">
    <source>
        <dbReference type="ARBA" id="ARBA00023015"/>
    </source>
</evidence>
<dbReference type="PRINTS" id="PR00032">
    <property type="entry name" value="HTHARAC"/>
</dbReference>
<evidence type="ECO:0000313" key="6">
    <source>
        <dbReference type="Proteomes" id="UP000031967"/>
    </source>
</evidence>
<dbReference type="PANTHER" id="PTHR43280">
    <property type="entry name" value="ARAC-FAMILY TRANSCRIPTIONAL REGULATOR"/>
    <property type="match status" value="1"/>
</dbReference>
<protein>
    <recommendedName>
        <fullName evidence="4">HTH araC/xylS-type domain-containing protein</fullName>
    </recommendedName>
</protein>
<comment type="caution">
    <text evidence="5">The sequence shown here is derived from an EMBL/GenBank/DDBJ whole genome shotgun (WGS) entry which is preliminary data.</text>
</comment>
<reference evidence="5 6" key="1">
    <citation type="submission" date="2014-12" db="EMBL/GenBank/DDBJ databases">
        <title>Draft genome sequence of Paenibacillus kamchatkensis strain B-2647.</title>
        <authorList>
            <person name="Karlyshev A.V."/>
            <person name="Kudryashova E.B."/>
        </authorList>
    </citation>
    <scope>NUCLEOTIDE SEQUENCE [LARGE SCALE GENOMIC DNA]</scope>
    <source>
        <strain evidence="5 6">VKM B-2647</strain>
    </source>
</reference>